<dbReference type="GO" id="GO:0005506">
    <property type="term" value="F:iron ion binding"/>
    <property type="evidence" value="ECO:0007669"/>
    <property type="project" value="InterPro"/>
</dbReference>
<keyword evidence="9 12" id="KW-0408">Iron</keyword>
<reference evidence="15" key="2">
    <citation type="submission" date="2017-06" db="EMBL/GenBank/DDBJ databases">
        <title>The pomegranate genome and the genomics of punicalagin biosynthesis.</title>
        <authorList>
            <person name="Xu C."/>
        </authorList>
    </citation>
    <scope>NUCLEOTIDE SEQUENCE [LARGE SCALE GENOMIC DNA]</scope>
    <source>
        <tissue evidence="15">Fresh leaf</tissue>
    </source>
</reference>
<keyword evidence="5 14" id="KW-0812">Transmembrane</keyword>
<dbReference type="Proteomes" id="UP000515151">
    <property type="component" value="Chromosome 4"/>
</dbReference>
<organism evidence="15 16">
    <name type="scientific">Punica granatum</name>
    <name type="common">Pomegranate</name>
    <dbReference type="NCBI Taxonomy" id="22663"/>
    <lineage>
        <taxon>Eukaryota</taxon>
        <taxon>Viridiplantae</taxon>
        <taxon>Streptophyta</taxon>
        <taxon>Embryophyta</taxon>
        <taxon>Tracheophyta</taxon>
        <taxon>Spermatophyta</taxon>
        <taxon>Magnoliopsida</taxon>
        <taxon>eudicotyledons</taxon>
        <taxon>Gunneridae</taxon>
        <taxon>Pentapetalae</taxon>
        <taxon>rosids</taxon>
        <taxon>malvids</taxon>
        <taxon>Myrtales</taxon>
        <taxon>Lythraceae</taxon>
        <taxon>Punica</taxon>
    </lineage>
</organism>
<proteinExistence type="inferred from homology"/>
<name>A0A218X433_PUNGR</name>
<keyword evidence="6 12" id="KW-0479">Metal-binding</keyword>
<dbReference type="PANTHER" id="PTHR24282">
    <property type="entry name" value="CYTOCHROME P450 FAMILY MEMBER"/>
    <property type="match status" value="1"/>
</dbReference>
<keyword evidence="4 12" id="KW-0349">Heme</keyword>
<evidence type="ECO:0000256" key="5">
    <source>
        <dbReference type="ARBA" id="ARBA00022692"/>
    </source>
</evidence>
<dbReference type="Pfam" id="PF00067">
    <property type="entry name" value="p450"/>
    <property type="match status" value="1"/>
</dbReference>
<sequence length="530" mass="60554">MDPHRSPFHAHDDLLLVAIVMILVFVMFGRVLFACYVLPTRFHSKLRKSGFGGPSPMFPLGNIGEMKKGNSNSVVVGSSKTTDIIHHDIHATVFPYFSRWQRLHGKVFAYWLGTEPFLYIADPNFLKEVAGGMLGKSWGKPGVFKKDREPMFGNGLLMTEGDKWVHRRHIITPAFSPSHLKEMAILMVESTTKTISRWSALMDCGKLEIDVEKEFTTLAGEIIARSSFGISPGDCKRVLEKLRALQFTLFNSNRYVGVPYNKFAYPHKTLKAKRLGKEIDALLMAIITDRVNSSTVNTQRDLLGLLLEENHRGVDGRHHGKKLTTRELVDECKTFFFGGHETTALALTWTLLLLAMYPEWQQQLREEIEHVVGDKELDTAMLPGLKKMDWVMYEVLRLYSPAPNVQRQARKDIRIHSNMVIPSGTNMWIDVVSMNHDPDLWGEDVNEFRPERFKDDTSGRCRHKMGFLPFGFGGRMCIGRNLMMMEYKVVLSMILTRFSFCVSPSYRHYPLIMLSLRPAHGLPLIIQSLY</sequence>
<dbReference type="AlphaFoldDB" id="A0A218X433"/>
<gene>
    <name evidence="18" type="primary">LOC116206054</name>
    <name evidence="15" type="ORF">CDL15_Pgr022950</name>
</gene>
<evidence type="ECO:0000256" key="8">
    <source>
        <dbReference type="ARBA" id="ARBA00023002"/>
    </source>
</evidence>
<evidence type="ECO:0000256" key="4">
    <source>
        <dbReference type="ARBA" id="ARBA00022617"/>
    </source>
</evidence>
<evidence type="ECO:0000256" key="9">
    <source>
        <dbReference type="ARBA" id="ARBA00023004"/>
    </source>
</evidence>
<dbReference type="Gene3D" id="1.10.630.10">
    <property type="entry name" value="Cytochrome P450"/>
    <property type="match status" value="1"/>
</dbReference>
<dbReference type="PANTHER" id="PTHR24282:SF15">
    <property type="entry name" value="CYTOCHROME P450, FAMILY 715, SUBFAMILY A, POLYPEPTIDE 1"/>
    <property type="match status" value="1"/>
</dbReference>
<dbReference type="InterPro" id="IPR036396">
    <property type="entry name" value="Cyt_P450_sf"/>
</dbReference>
<dbReference type="InterPro" id="IPR017972">
    <property type="entry name" value="Cyt_P450_CS"/>
</dbReference>
<dbReference type="SUPFAM" id="SSF48264">
    <property type="entry name" value="Cytochrome P450"/>
    <property type="match status" value="1"/>
</dbReference>
<feature type="transmembrane region" description="Helical" evidence="14">
    <location>
        <begin position="14"/>
        <end position="38"/>
    </location>
</feature>
<keyword evidence="8 13" id="KW-0560">Oxidoreductase</keyword>
<comment type="cofactor">
    <cofactor evidence="1 12">
        <name>heme</name>
        <dbReference type="ChEBI" id="CHEBI:30413"/>
    </cofactor>
</comment>
<dbReference type="EMBL" id="MTKT01002440">
    <property type="protein sequence ID" value="OWM79538.1"/>
    <property type="molecule type" value="Genomic_DNA"/>
</dbReference>
<evidence type="ECO:0000256" key="7">
    <source>
        <dbReference type="ARBA" id="ARBA00022989"/>
    </source>
</evidence>
<dbReference type="PRINTS" id="PR00463">
    <property type="entry name" value="EP450I"/>
</dbReference>
<dbReference type="InterPro" id="IPR001128">
    <property type="entry name" value="Cyt_P450"/>
</dbReference>
<reference evidence="16" key="1">
    <citation type="journal article" date="2017" name="Plant J.">
        <title>The pomegranate (Punica granatum L.) genome and the genomics of punicalagin biosynthesis.</title>
        <authorList>
            <person name="Qin G."/>
            <person name="Xu C."/>
            <person name="Ming R."/>
            <person name="Tang H."/>
            <person name="Guyot R."/>
            <person name="Kramer E.M."/>
            <person name="Hu Y."/>
            <person name="Yi X."/>
            <person name="Qi Y."/>
            <person name="Xu X."/>
            <person name="Gao Z."/>
            <person name="Pan H."/>
            <person name="Jian J."/>
            <person name="Tian Y."/>
            <person name="Yue Z."/>
            <person name="Xu Y."/>
        </authorList>
    </citation>
    <scope>NUCLEOTIDE SEQUENCE [LARGE SCALE GENOMIC DNA]</scope>
    <source>
        <strain evidence="16">cv. Dabenzi</strain>
    </source>
</reference>
<feature type="binding site" description="axial binding residue" evidence="12">
    <location>
        <position position="477"/>
    </location>
    <ligand>
        <name>heme</name>
        <dbReference type="ChEBI" id="CHEBI:30413"/>
    </ligand>
    <ligandPart>
        <name>Fe</name>
        <dbReference type="ChEBI" id="CHEBI:18248"/>
    </ligandPart>
</feature>
<dbReference type="GeneID" id="116206054"/>
<dbReference type="InterPro" id="IPR002401">
    <property type="entry name" value="Cyt_P450_E_grp-I"/>
</dbReference>
<dbReference type="RefSeq" id="XP_031394652.1">
    <property type="nucleotide sequence ID" value="XM_031538792.1"/>
</dbReference>
<evidence type="ECO:0000256" key="12">
    <source>
        <dbReference type="PIRSR" id="PIRSR602401-1"/>
    </source>
</evidence>
<dbReference type="GO" id="GO:0020037">
    <property type="term" value="F:heme binding"/>
    <property type="evidence" value="ECO:0007669"/>
    <property type="project" value="InterPro"/>
</dbReference>
<keyword evidence="17" id="KW-1185">Reference proteome</keyword>
<evidence type="ECO:0000256" key="1">
    <source>
        <dbReference type="ARBA" id="ARBA00001971"/>
    </source>
</evidence>
<dbReference type="InterPro" id="IPR050665">
    <property type="entry name" value="Cytochrome_P450_Monooxygen"/>
</dbReference>
<keyword evidence="10 13" id="KW-0503">Monooxygenase</keyword>
<dbReference type="GO" id="GO:0016705">
    <property type="term" value="F:oxidoreductase activity, acting on paired donors, with incorporation or reduction of molecular oxygen"/>
    <property type="evidence" value="ECO:0007669"/>
    <property type="project" value="InterPro"/>
</dbReference>
<reference evidence="17" key="3">
    <citation type="journal article" date="2020" name="Plant Biotechnol. J.">
        <title>The pomegranate (Punica granatum L.) draft genome dissects genetic divergence between soft- and hard-seeded cultivars.</title>
        <authorList>
            <person name="Luo X."/>
            <person name="Li H."/>
            <person name="Wu Z."/>
            <person name="Yao W."/>
            <person name="Zhao P."/>
            <person name="Cao D."/>
            <person name="Yu H."/>
            <person name="Li K."/>
            <person name="Poudel K."/>
            <person name="Zhao D."/>
            <person name="Zhang F."/>
            <person name="Xia X."/>
            <person name="Chen L."/>
            <person name="Wang Q."/>
            <person name="Jing D."/>
            <person name="Cao S."/>
        </authorList>
    </citation>
    <scope>NUCLEOTIDE SEQUENCE [LARGE SCALE GENOMIC DNA]</scope>
</reference>
<dbReference type="PROSITE" id="PS00086">
    <property type="entry name" value="CYTOCHROME_P450"/>
    <property type="match status" value="1"/>
</dbReference>
<accession>A0A218X433</accession>
<reference evidence="18" key="4">
    <citation type="submission" date="2025-04" db="UniProtKB">
        <authorList>
            <consortium name="RefSeq"/>
        </authorList>
    </citation>
    <scope>IDENTIFICATION</scope>
    <source>
        <tissue evidence="18">Leaf</tissue>
    </source>
</reference>
<evidence type="ECO:0000256" key="10">
    <source>
        <dbReference type="ARBA" id="ARBA00023033"/>
    </source>
</evidence>
<evidence type="ECO:0000313" key="17">
    <source>
        <dbReference type="Proteomes" id="UP000515151"/>
    </source>
</evidence>
<evidence type="ECO:0000256" key="2">
    <source>
        <dbReference type="ARBA" id="ARBA00004167"/>
    </source>
</evidence>
<dbReference type="OrthoDB" id="1470350at2759"/>
<evidence type="ECO:0000256" key="11">
    <source>
        <dbReference type="ARBA" id="ARBA00023136"/>
    </source>
</evidence>
<keyword evidence="11 14" id="KW-0472">Membrane</keyword>
<evidence type="ECO:0000256" key="6">
    <source>
        <dbReference type="ARBA" id="ARBA00022723"/>
    </source>
</evidence>
<evidence type="ECO:0000256" key="3">
    <source>
        <dbReference type="ARBA" id="ARBA00010617"/>
    </source>
</evidence>
<evidence type="ECO:0000313" key="18">
    <source>
        <dbReference type="RefSeq" id="XP_031394652.1"/>
    </source>
</evidence>
<dbReference type="GO" id="GO:0016020">
    <property type="term" value="C:membrane"/>
    <property type="evidence" value="ECO:0007669"/>
    <property type="project" value="UniProtKB-SubCell"/>
</dbReference>
<dbReference type="PRINTS" id="PR00385">
    <property type="entry name" value="P450"/>
</dbReference>
<evidence type="ECO:0000313" key="15">
    <source>
        <dbReference type="EMBL" id="OWM79538.1"/>
    </source>
</evidence>
<comment type="subcellular location">
    <subcellularLocation>
        <location evidence="2">Membrane</location>
        <topology evidence="2">Single-pass membrane protein</topology>
    </subcellularLocation>
</comment>
<protein>
    <submittedName>
        <fullName evidence="18">Cytokinin hydroxylase-like</fullName>
    </submittedName>
</protein>
<evidence type="ECO:0000256" key="13">
    <source>
        <dbReference type="RuleBase" id="RU000461"/>
    </source>
</evidence>
<evidence type="ECO:0000313" key="16">
    <source>
        <dbReference type="Proteomes" id="UP000197138"/>
    </source>
</evidence>
<comment type="similarity">
    <text evidence="3 13">Belongs to the cytochrome P450 family.</text>
</comment>
<keyword evidence="7 14" id="KW-1133">Transmembrane helix</keyword>
<dbReference type="GO" id="GO:0004497">
    <property type="term" value="F:monooxygenase activity"/>
    <property type="evidence" value="ECO:0007669"/>
    <property type="project" value="UniProtKB-KW"/>
</dbReference>
<dbReference type="Proteomes" id="UP000197138">
    <property type="component" value="Unassembled WGS sequence"/>
</dbReference>
<evidence type="ECO:0000256" key="14">
    <source>
        <dbReference type="SAM" id="Phobius"/>
    </source>
</evidence>